<evidence type="ECO:0000313" key="7">
    <source>
        <dbReference type="EMBL" id="NGX93988.1"/>
    </source>
</evidence>
<comment type="caution">
    <text evidence="7">The sequence shown here is derived from an EMBL/GenBank/DDBJ whole genome shotgun (WGS) entry which is preliminary data.</text>
</comment>
<keyword evidence="3 4" id="KW-0998">Cell outer membrane</keyword>
<comment type="function">
    <text evidence="4">Part of the outer membrane protein assembly complex, which is involved in assembly and insertion of beta-barrel proteins into the outer membrane.</text>
</comment>
<dbReference type="GO" id="GO:1990063">
    <property type="term" value="C:Bam protein complex"/>
    <property type="evidence" value="ECO:0007669"/>
    <property type="project" value="TreeGrafter"/>
</dbReference>
<dbReference type="GO" id="GO:0043165">
    <property type="term" value="P:Gram-negative-bacterium-type cell outer membrane assembly"/>
    <property type="evidence" value="ECO:0007669"/>
    <property type="project" value="UniProtKB-UniRule"/>
</dbReference>
<organism evidence="7 8">
    <name type="scientific">Candidatus Afipia apatlaquensis</name>
    <dbReference type="NCBI Taxonomy" id="2712852"/>
    <lineage>
        <taxon>Bacteria</taxon>
        <taxon>Pseudomonadati</taxon>
        <taxon>Pseudomonadota</taxon>
        <taxon>Alphaproteobacteria</taxon>
        <taxon>Hyphomicrobiales</taxon>
        <taxon>Nitrobacteraceae</taxon>
        <taxon>Afipia</taxon>
    </lineage>
</organism>
<reference evidence="7" key="1">
    <citation type="submission" date="2020-02" db="EMBL/GenBank/DDBJ databases">
        <title>Draft genome sequence of Candidatus Afipia apatlaquensis IBT-C3, a potential strain for decolorization of textile dyes.</title>
        <authorList>
            <person name="Sanchez-Reyes A."/>
            <person name="Breton-Deval L."/>
            <person name="Mangelson H."/>
            <person name="Sanchez-Flores A."/>
        </authorList>
    </citation>
    <scope>NUCLEOTIDE SEQUENCE [LARGE SCALE GENOMIC DNA]</scope>
    <source>
        <strain evidence="7">IBT-C3</strain>
    </source>
</reference>
<dbReference type="GO" id="GO:0030674">
    <property type="term" value="F:protein-macromolecule adaptor activity"/>
    <property type="evidence" value="ECO:0007669"/>
    <property type="project" value="TreeGrafter"/>
</dbReference>
<evidence type="ECO:0000313" key="8">
    <source>
        <dbReference type="Proteomes" id="UP000480266"/>
    </source>
</evidence>
<feature type="compositionally biased region" description="Pro residues" evidence="5">
    <location>
        <begin position="163"/>
        <end position="179"/>
    </location>
</feature>
<dbReference type="HAMAP" id="MF_00925">
    <property type="entry name" value="OM_assembly_BamE"/>
    <property type="match status" value="1"/>
</dbReference>
<protein>
    <recommendedName>
        <fullName evidence="4">Outer membrane protein assembly factor BamE</fullName>
    </recommendedName>
</protein>
<name>A0A7C9VBF7_9BRAD</name>
<comment type="similarity">
    <text evidence="4">Belongs to the BamE family.</text>
</comment>
<dbReference type="PANTHER" id="PTHR37482">
    <property type="entry name" value="OUTER MEMBRANE PROTEIN ASSEMBLY FACTOR BAME"/>
    <property type="match status" value="1"/>
</dbReference>
<comment type="subcellular location">
    <subcellularLocation>
        <location evidence="4">Cell outer membrane</location>
    </subcellularLocation>
</comment>
<evidence type="ECO:0000256" key="1">
    <source>
        <dbReference type="ARBA" id="ARBA00022729"/>
    </source>
</evidence>
<proteinExistence type="inferred from homology"/>
<keyword evidence="8" id="KW-1185">Reference proteome</keyword>
<comment type="subunit">
    <text evidence="4">Part of the Bam complex.</text>
</comment>
<evidence type="ECO:0000256" key="3">
    <source>
        <dbReference type="ARBA" id="ARBA00023237"/>
    </source>
</evidence>
<evidence type="ECO:0000256" key="4">
    <source>
        <dbReference type="HAMAP-Rule" id="MF_00925"/>
    </source>
</evidence>
<feature type="region of interest" description="Disordered" evidence="5">
    <location>
        <begin position="131"/>
        <end position="179"/>
    </location>
</feature>
<dbReference type="Proteomes" id="UP000480266">
    <property type="component" value="Unassembled WGS sequence"/>
</dbReference>
<dbReference type="Gene3D" id="3.30.1450.10">
    <property type="match status" value="1"/>
</dbReference>
<evidence type="ECO:0000259" key="6">
    <source>
        <dbReference type="Pfam" id="PF04355"/>
    </source>
</evidence>
<sequence length="179" mass="19658">MTASLISRFPSAWLVGLVLSAGLAGCGSVHQDTFKPYVPEVVQGNFVSKEQRQALRPGMVKAQVRDILGTPLVSSLFHADRWDYVFSIKRQGVSAQNFRLTVVFKGDVLDQIESDLLPSESEFAGRLVRPRATGQTPKLEATEEDLKRFTANKPQEAEAPRPALAPLPSSYPPLEPAVR</sequence>
<gene>
    <name evidence="4" type="primary">bamE</name>
    <name evidence="7" type="ORF">G4V63_01650</name>
</gene>
<dbReference type="Pfam" id="PF04355">
    <property type="entry name" value="BamE"/>
    <property type="match status" value="1"/>
</dbReference>
<dbReference type="InterPro" id="IPR037873">
    <property type="entry name" value="BamE-like"/>
</dbReference>
<keyword evidence="2 4" id="KW-0472">Membrane</keyword>
<dbReference type="EMBL" id="JAAMRR010000087">
    <property type="protein sequence ID" value="NGX93988.1"/>
    <property type="molecule type" value="Genomic_DNA"/>
</dbReference>
<evidence type="ECO:0000256" key="5">
    <source>
        <dbReference type="SAM" id="MobiDB-lite"/>
    </source>
</evidence>
<accession>A0A7C9VBF7</accession>
<dbReference type="PANTHER" id="PTHR37482:SF1">
    <property type="entry name" value="OUTER MEMBRANE PROTEIN ASSEMBLY FACTOR BAME"/>
    <property type="match status" value="1"/>
</dbReference>
<dbReference type="AlphaFoldDB" id="A0A7C9VBF7"/>
<dbReference type="InterPro" id="IPR007450">
    <property type="entry name" value="BamE_dom"/>
</dbReference>
<dbReference type="GO" id="GO:0051205">
    <property type="term" value="P:protein insertion into membrane"/>
    <property type="evidence" value="ECO:0007669"/>
    <property type="project" value="UniProtKB-UniRule"/>
</dbReference>
<evidence type="ECO:0000256" key="2">
    <source>
        <dbReference type="ARBA" id="ARBA00023136"/>
    </source>
</evidence>
<feature type="domain" description="Outer membrane protein assembly factor BamE" evidence="6">
    <location>
        <begin position="44"/>
        <end position="111"/>
    </location>
</feature>
<keyword evidence="1 4" id="KW-0732">Signal</keyword>
<dbReference type="InterPro" id="IPR026592">
    <property type="entry name" value="BamE"/>
</dbReference>